<sequence length="417" mass="44558">MPNLFSRLSNRLSVGILVAATGVGAGDIVLAGIAGGEYGMLLLWAIVLGAVLKYVLNLGLAKWDVATGTTFLQGWVQRLPKVVSIYFGVYLVFWAFLVAGTLITFNGLVANTIFPLAVSEAGGVAIWGGLQSVLVAGMIYQGGFRLVENLMKAFIGLMFIVMVASALMVCPSWPEMIRSSLLPRMGTDLASLQFVAGLVGGVGGTVTILCYSYWLREKQAGEAASLKEVRQDLGVAYALTAVFGMAVMIIAAGVAPGEMKGYKMVVAIANELESILGAFGRWAFLLGFWAAVFTSMVGVWNGVPYLFADFLRQYRQRISGQESPDSALTHSPAYWWFLAYLAGPPILIAAFGKPIWIALAYAISGAFFMPFLAALVLYMNNKAAWVGKLKNGWGTNALLVICLLLFLGLLVGKVAGG</sequence>
<feature type="transmembrane region" description="Helical" evidence="5">
    <location>
        <begin position="121"/>
        <end position="141"/>
    </location>
</feature>
<dbReference type="EMBL" id="FOFB01000029">
    <property type="protein sequence ID" value="SER23416.1"/>
    <property type="molecule type" value="Genomic_DNA"/>
</dbReference>
<feature type="transmembrane region" description="Helical" evidence="5">
    <location>
        <begin position="153"/>
        <end position="174"/>
    </location>
</feature>
<dbReference type="STRING" id="478744.SAMN05444359_12934"/>
<evidence type="ECO:0000256" key="4">
    <source>
        <dbReference type="ARBA" id="ARBA00023136"/>
    </source>
</evidence>
<feature type="transmembrane region" description="Helical" evidence="5">
    <location>
        <begin position="235"/>
        <end position="255"/>
    </location>
</feature>
<feature type="transmembrane region" description="Helical" evidence="5">
    <location>
        <begin position="194"/>
        <end position="214"/>
    </location>
</feature>
<comment type="subcellular location">
    <subcellularLocation>
        <location evidence="1">Membrane</location>
        <topology evidence="1">Multi-pass membrane protein</topology>
    </subcellularLocation>
</comment>
<evidence type="ECO:0000256" key="3">
    <source>
        <dbReference type="ARBA" id="ARBA00022989"/>
    </source>
</evidence>
<dbReference type="Proteomes" id="UP000199021">
    <property type="component" value="Unassembled WGS sequence"/>
</dbReference>
<dbReference type="GO" id="GO:0046873">
    <property type="term" value="F:metal ion transmembrane transporter activity"/>
    <property type="evidence" value="ECO:0007669"/>
    <property type="project" value="InterPro"/>
</dbReference>
<dbReference type="InterPro" id="IPR001046">
    <property type="entry name" value="NRAMP_fam"/>
</dbReference>
<evidence type="ECO:0000256" key="1">
    <source>
        <dbReference type="ARBA" id="ARBA00004141"/>
    </source>
</evidence>
<dbReference type="NCBIfam" id="NF037982">
    <property type="entry name" value="Nramp_1"/>
    <property type="match status" value="2"/>
</dbReference>
<feature type="transmembrane region" description="Helical" evidence="5">
    <location>
        <begin position="41"/>
        <end position="61"/>
    </location>
</feature>
<evidence type="ECO:0000256" key="5">
    <source>
        <dbReference type="SAM" id="Phobius"/>
    </source>
</evidence>
<reference evidence="7" key="1">
    <citation type="submission" date="2016-10" db="EMBL/GenBank/DDBJ databases">
        <authorList>
            <person name="Varghese N."/>
            <person name="Submissions S."/>
        </authorList>
    </citation>
    <scope>NUCLEOTIDE SEQUENCE [LARGE SCALE GENOMIC DNA]</scope>
    <source>
        <strain evidence="7">DSM 24740</strain>
    </source>
</reference>
<dbReference type="Pfam" id="PF01566">
    <property type="entry name" value="Nramp"/>
    <property type="match status" value="1"/>
</dbReference>
<keyword evidence="3 5" id="KW-1133">Transmembrane helix</keyword>
<feature type="transmembrane region" description="Helical" evidence="5">
    <location>
        <begin position="333"/>
        <end position="352"/>
    </location>
</feature>
<dbReference type="AlphaFoldDB" id="A0A1H9MI78"/>
<evidence type="ECO:0000313" key="6">
    <source>
        <dbReference type="EMBL" id="SER23416.1"/>
    </source>
</evidence>
<accession>A0A1H9MI78</accession>
<evidence type="ECO:0000313" key="7">
    <source>
        <dbReference type="Proteomes" id="UP000199021"/>
    </source>
</evidence>
<dbReference type="InParanoid" id="A0A1H9MI78"/>
<organism evidence="6 7">
    <name type="scientific">Neolewinella agarilytica</name>
    <dbReference type="NCBI Taxonomy" id="478744"/>
    <lineage>
        <taxon>Bacteria</taxon>
        <taxon>Pseudomonadati</taxon>
        <taxon>Bacteroidota</taxon>
        <taxon>Saprospiria</taxon>
        <taxon>Saprospirales</taxon>
        <taxon>Lewinellaceae</taxon>
        <taxon>Neolewinella</taxon>
    </lineage>
</organism>
<gene>
    <name evidence="6" type="ORF">SAMN05444359_12934</name>
</gene>
<feature type="transmembrane region" description="Helical" evidence="5">
    <location>
        <begin position="82"/>
        <end position="109"/>
    </location>
</feature>
<proteinExistence type="predicted"/>
<keyword evidence="7" id="KW-1185">Reference proteome</keyword>
<evidence type="ECO:0000256" key="2">
    <source>
        <dbReference type="ARBA" id="ARBA00022692"/>
    </source>
</evidence>
<feature type="transmembrane region" description="Helical" evidence="5">
    <location>
        <begin position="12"/>
        <end position="35"/>
    </location>
</feature>
<name>A0A1H9MI78_9BACT</name>
<feature type="transmembrane region" description="Helical" evidence="5">
    <location>
        <begin position="282"/>
        <end position="307"/>
    </location>
</feature>
<feature type="transmembrane region" description="Helical" evidence="5">
    <location>
        <begin position="391"/>
        <end position="411"/>
    </location>
</feature>
<feature type="transmembrane region" description="Helical" evidence="5">
    <location>
        <begin position="358"/>
        <end position="379"/>
    </location>
</feature>
<dbReference type="GO" id="GO:0016020">
    <property type="term" value="C:membrane"/>
    <property type="evidence" value="ECO:0007669"/>
    <property type="project" value="UniProtKB-SubCell"/>
</dbReference>
<protein>
    <submittedName>
        <fullName evidence="6">Mn2+ and Fe2+ transporters of the NRAMP family</fullName>
    </submittedName>
</protein>
<keyword evidence="4 5" id="KW-0472">Membrane</keyword>
<dbReference type="RefSeq" id="WP_175489486.1">
    <property type="nucleotide sequence ID" value="NZ_FOFB01000029.1"/>
</dbReference>
<keyword evidence="2 5" id="KW-0812">Transmembrane</keyword>